<reference evidence="5 7" key="1">
    <citation type="submission" date="2015-05" db="EMBL/GenBank/DDBJ databases">
        <title>Genome assembly of Archangium gephyra DSM 2261.</title>
        <authorList>
            <person name="Sharma G."/>
            <person name="Subramanian S."/>
        </authorList>
    </citation>
    <scope>NUCLEOTIDE SEQUENCE [LARGE SCALE GENOMIC DNA]</scope>
    <source>
        <strain evidence="5 7">DSM 2261</strain>
    </source>
</reference>
<dbReference type="PANTHER" id="PTHR24305">
    <property type="entry name" value="CYTOCHROME P450"/>
    <property type="match status" value="1"/>
</dbReference>
<evidence type="ECO:0000256" key="1">
    <source>
        <dbReference type="ARBA" id="ARBA00001971"/>
    </source>
</evidence>
<accession>A0AAC8QCD0</accession>
<dbReference type="InterPro" id="IPR050121">
    <property type="entry name" value="Cytochrome_P450_monoxygenase"/>
</dbReference>
<dbReference type="GO" id="GO:0004497">
    <property type="term" value="F:monooxygenase activity"/>
    <property type="evidence" value="ECO:0007669"/>
    <property type="project" value="UniProtKB-KW"/>
</dbReference>
<evidence type="ECO:0000313" key="8">
    <source>
        <dbReference type="Proteomes" id="UP000256345"/>
    </source>
</evidence>
<evidence type="ECO:0000313" key="5">
    <source>
        <dbReference type="EMBL" id="AKJ04506.1"/>
    </source>
</evidence>
<keyword evidence="4" id="KW-0560">Oxidoreductase</keyword>
<evidence type="ECO:0000256" key="3">
    <source>
        <dbReference type="PIRSR" id="PIRSR602401-1"/>
    </source>
</evidence>
<dbReference type="InterPro" id="IPR017972">
    <property type="entry name" value="Cyt_P450_CS"/>
</dbReference>
<dbReference type="AlphaFoldDB" id="A0AAC8QCD0"/>
<keyword evidence="8" id="KW-1185">Reference proteome</keyword>
<evidence type="ECO:0000313" key="7">
    <source>
        <dbReference type="Proteomes" id="UP000035579"/>
    </source>
</evidence>
<dbReference type="PRINTS" id="PR00385">
    <property type="entry name" value="P450"/>
</dbReference>
<sequence length="473" mass="52655">MTQPAALTGVALRGPRPLPLLGAKGNFLRFFSDPIGQSLRLHRDYGEVCALTDGDPSVLCLFGPAYNQQVLSDRNLFHHNDKAFFPVPETARQLLSGLTSMNGELHRRQRKLMMPPFQKGRVEGYRDDMVALTEHALSRWTPGRTLDVSGEMTELTLQIALRCLFGIEDERQAHDLGHLGMDFLEGLTSPAVMMLPRALPGTPYARFVRTSNALHARLLELIRHKRTLPEGRDVLSMLLRAHDEDGSALTDEELLGQASVIYIAGHETTSHTLSWTLFLLSQHPRVLADLEDELSGTLRGAAPSVEQLSRLPLLDAVVKESMRLLPATPLLFVRFATDGFQLGPLALPKGTGVMLSPFITHRQPDLYPEPDRFLPERWQRLQPSLYEYLPFGAGPRMCLGATFASQEVRLVLATLLQRFRLSLAPEARVSCQVRGITLGPRHGLPMRVGGRDTPLPPPVRVRGDIPRIVRLES</sequence>
<organism evidence="5 7">
    <name type="scientific">Archangium gephyra</name>
    <dbReference type="NCBI Taxonomy" id="48"/>
    <lineage>
        <taxon>Bacteria</taxon>
        <taxon>Pseudomonadati</taxon>
        <taxon>Myxococcota</taxon>
        <taxon>Myxococcia</taxon>
        <taxon>Myxococcales</taxon>
        <taxon>Cystobacterineae</taxon>
        <taxon>Archangiaceae</taxon>
        <taxon>Archangium</taxon>
    </lineage>
</organism>
<dbReference type="PRINTS" id="PR00463">
    <property type="entry name" value="EP450I"/>
</dbReference>
<dbReference type="CDD" id="cd11053">
    <property type="entry name" value="CYP110-like"/>
    <property type="match status" value="1"/>
</dbReference>
<keyword evidence="3 4" id="KW-0349">Heme</keyword>
<keyword evidence="3 4" id="KW-0408">Iron</keyword>
<dbReference type="GO" id="GO:0005506">
    <property type="term" value="F:iron ion binding"/>
    <property type="evidence" value="ECO:0007669"/>
    <property type="project" value="InterPro"/>
</dbReference>
<dbReference type="InterPro" id="IPR036396">
    <property type="entry name" value="Cyt_P450_sf"/>
</dbReference>
<dbReference type="InterPro" id="IPR001128">
    <property type="entry name" value="Cyt_P450"/>
</dbReference>
<protein>
    <submittedName>
        <fullName evidence="5 6">Cytochrome P450</fullName>
    </submittedName>
</protein>
<dbReference type="PANTHER" id="PTHR24305:SF166">
    <property type="entry name" value="CYTOCHROME P450 12A4, MITOCHONDRIAL-RELATED"/>
    <property type="match status" value="1"/>
</dbReference>
<dbReference type="Proteomes" id="UP000256345">
    <property type="component" value="Unassembled WGS sequence"/>
</dbReference>
<dbReference type="RefSeq" id="WP_047858305.1">
    <property type="nucleotide sequence ID" value="NZ_CP011509.1"/>
</dbReference>
<dbReference type="Proteomes" id="UP000035579">
    <property type="component" value="Chromosome"/>
</dbReference>
<name>A0AAC8QCD0_9BACT</name>
<dbReference type="InterPro" id="IPR002401">
    <property type="entry name" value="Cyt_P450_E_grp-I"/>
</dbReference>
<dbReference type="GO" id="GO:0016705">
    <property type="term" value="F:oxidoreductase activity, acting on paired donors, with incorporation or reduction of molecular oxygen"/>
    <property type="evidence" value="ECO:0007669"/>
    <property type="project" value="InterPro"/>
</dbReference>
<dbReference type="EMBL" id="QUMU01000001">
    <property type="protein sequence ID" value="REG37424.1"/>
    <property type="molecule type" value="Genomic_DNA"/>
</dbReference>
<gene>
    <name evidence="5" type="ORF">AA314_06132</name>
    <name evidence="6" type="ORF">ATI61_101408</name>
</gene>
<dbReference type="GO" id="GO:0020037">
    <property type="term" value="F:heme binding"/>
    <property type="evidence" value="ECO:0007669"/>
    <property type="project" value="InterPro"/>
</dbReference>
<dbReference type="PROSITE" id="PS00086">
    <property type="entry name" value="CYTOCHROME_P450"/>
    <property type="match status" value="1"/>
</dbReference>
<comment type="cofactor">
    <cofactor evidence="1 3">
        <name>heme</name>
        <dbReference type="ChEBI" id="CHEBI:30413"/>
    </cofactor>
</comment>
<keyword evidence="4" id="KW-0503">Monooxygenase</keyword>
<dbReference type="Pfam" id="PF00067">
    <property type="entry name" value="p450"/>
    <property type="match status" value="1"/>
</dbReference>
<proteinExistence type="inferred from homology"/>
<comment type="similarity">
    <text evidence="2 4">Belongs to the cytochrome P450 family.</text>
</comment>
<evidence type="ECO:0000313" key="6">
    <source>
        <dbReference type="EMBL" id="REG37424.1"/>
    </source>
</evidence>
<evidence type="ECO:0000256" key="4">
    <source>
        <dbReference type="RuleBase" id="RU000461"/>
    </source>
</evidence>
<reference evidence="6 8" key="2">
    <citation type="submission" date="2018-08" db="EMBL/GenBank/DDBJ databases">
        <title>Genomic Encyclopedia of Archaeal and Bacterial Type Strains, Phase II (KMG-II): from individual species to whole genera.</title>
        <authorList>
            <person name="Goeker M."/>
        </authorList>
    </citation>
    <scope>NUCLEOTIDE SEQUENCE [LARGE SCALE GENOMIC DNA]</scope>
    <source>
        <strain evidence="6 8">DSM 2261</strain>
    </source>
</reference>
<dbReference type="KEGG" id="age:AA314_06132"/>
<keyword evidence="3 4" id="KW-0479">Metal-binding</keyword>
<dbReference type="EMBL" id="CP011509">
    <property type="protein sequence ID" value="AKJ04506.1"/>
    <property type="molecule type" value="Genomic_DNA"/>
</dbReference>
<dbReference type="Gene3D" id="1.10.630.10">
    <property type="entry name" value="Cytochrome P450"/>
    <property type="match status" value="1"/>
</dbReference>
<feature type="binding site" description="axial binding residue" evidence="3">
    <location>
        <position position="398"/>
    </location>
    <ligand>
        <name>heme</name>
        <dbReference type="ChEBI" id="CHEBI:30413"/>
    </ligand>
    <ligandPart>
        <name>Fe</name>
        <dbReference type="ChEBI" id="CHEBI:18248"/>
    </ligandPart>
</feature>
<evidence type="ECO:0000256" key="2">
    <source>
        <dbReference type="ARBA" id="ARBA00010617"/>
    </source>
</evidence>
<dbReference type="SUPFAM" id="SSF48264">
    <property type="entry name" value="Cytochrome P450"/>
    <property type="match status" value="1"/>
</dbReference>